<dbReference type="GO" id="GO:0009534">
    <property type="term" value="C:chloroplast thylakoid"/>
    <property type="evidence" value="ECO:0007669"/>
    <property type="project" value="TreeGrafter"/>
</dbReference>
<dbReference type="PANTHER" id="PTHR30115:SF11">
    <property type="entry name" value="NITROGEN REGULATORY PROTEIN P-II HOMOLOG"/>
    <property type="match status" value="1"/>
</dbReference>
<dbReference type="GO" id="GO:0005829">
    <property type="term" value="C:cytosol"/>
    <property type="evidence" value="ECO:0007669"/>
    <property type="project" value="TreeGrafter"/>
</dbReference>
<dbReference type="InterPro" id="IPR011322">
    <property type="entry name" value="N-reg_PII-like_a/b"/>
</dbReference>
<dbReference type="InterPro" id="IPR002187">
    <property type="entry name" value="N-reg_PII"/>
</dbReference>
<proteinExistence type="evidence at transcript level"/>
<evidence type="ECO:0000313" key="1">
    <source>
        <dbReference type="EMBL" id="QDG03181.1"/>
    </source>
</evidence>
<dbReference type="GO" id="GO:0030234">
    <property type="term" value="F:enzyme regulator activity"/>
    <property type="evidence" value="ECO:0007669"/>
    <property type="project" value="InterPro"/>
</dbReference>
<organism evidence="1">
    <name type="scientific">Eleusine coracana subsp. coracana</name>
    <dbReference type="NCBI Taxonomy" id="191504"/>
    <lineage>
        <taxon>Eukaryota</taxon>
        <taxon>Viridiplantae</taxon>
        <taxon>Streptophyta</taxon>
        <taxon>Embryophyta</taxon>
        <taxon>Tracheophyta</taxon>
        <taxon>Spermatophyta</taxon>
        <taxon>Magnoliopsida</taxon>
        <taxon>Liliopsida</taxon>
        <taxon>Poales</taxon>
        <taxon>Poaceae</taxon>
        <taxon>PACMAD clade</taxon>
        <taxon>Chloridoideae</taxon>
        <taxon>Cynodonteae</taxon>
        <taxon>Eleusininae</taxon>
        <taxon>Eleusine</taxon>
    </lineage>
</organism>
<dbReference type="GO" id="GO:0006808">
    <property type="term" value="P:regulation of nitrogen utilization"/>
    <property type="evidence" value="ECO:0007669"/>
    <property type="project" value="InterPro"/>
</dbReference>
<dbReference type="SUPFAM" id="SSF54913">
    <property type="entry name" value="GlnB-like"/>
    <property type="match status" value="1"/>
</dbReference>
<dbReference type="GO" id="GO:0005524">
    <property type="term" value="F:ATP binding"/>
    <property type="evidence" value="ECO:0007669"/>
    <property type="project" value="TreeGrafter"/>
</dbReference>
<dbReference type="InterPro" id="IPR015867">
    <property type="entry name" value="N-reg_PII/ATP_PRibTrfase_C"/>
</dbReference>
<dbReference type="AlphaFoldDB" id="A0A513U412"/>
<accession>A0A513U412</accession>
<sequence>MMSIDCDKFGSSVLKCVEFVQAVEGVACVLGECGSELLGSRVARKLVNQIGFRVLQGLLEMGIRGVTVSDVRGFGSQGGSTERHAGMTDLCYTFACDFYSVVSAFHRSYAR</sequence>
<name>A0A513U412_ELECO</name>
<dbReference type="EMBL" id="MK573868">
    <property type="protein sequence ID" value="QDG03181.1"/>
    <property type="molecule type" value="mRNA"/>
</dbReference>
<dbReference type="Gene3D" id="3.30.70.120">
    <property type="match status" value="1"/>
</dbReference>
<reference evidence="1" key="1">
    <citation type="submission" date="2019-02" db="EMBL/GenBank/DDBJ databases">
        <authorList>
            <person name="Gururani K."/>
            <person name="Tiwari A."/>
            <person name="Chandra A.K."/>
            <person name="Gupta S."/>
            <person name="Kumar A."/>
            <person name="Pandey D."/>
        </authorList>
    </citation>
    <scope>NUCLEOTIDE SEQUENCE</scope>
</reference>
<dbReference type="Pfam" id="PF00543">
    <property type="entry name" value="P-II"/>
    <property type="match status" value="1"/>
</dbReference>
<dbReference type="PANTHER" id="PTHR30115">
    <property type="entry name" value="NITROGEN REGULATORY PROTEIN P-II"/>
    <property type="match status" value="1"/>
</dbReference>
<protein>
    <submittedName>
        <fullName evidence="1">Nitrogen regulatory p-II-like protein</fullName>
    </submittedName>
</protein>